<reference evidence="2 3" key="1">
    <citation type="journal article" date="2016" name="Nat. Commun.">
        <title>Ectomycorrhizal ecology is imprinted in the genome of the dominant symbiotic fungus Cenococcum geophilum.</title>
        <authorList>
            <consortium name="DOE Joint Genome Institute"/>
            <person name="Peter M."/>
            <person name="Kohler A."/>
            <person name="Ohm R.A."/>
            <person name="Kuo A."/>
            <person name="Krutzmann J."/>
            <person name="Morin E."/>
            <person name="Arend M."/>
            <person name="Barry K.W."/>
            <person name="Binder M."/>
            <person name="Choi C."/>
            <person name="Clum A."/>
            <person name="Copeland A."/>
            <person name="Grisel N."/>
            <person name="Haridas S."/>
            <person name="Kipfer T."/>
            <person name="LaButti K."/>
            <person name="Lindquist E."/>
            <person name="Lipzen A."/>
            <person name="Maire R."/>
            <person name="Meier B."/>
            <person name="Mihaltcheva S."/>
            <person name="Molinier V."/>
            <person name="Murat C."/>
            <person name="Poggeler S."/>
            <person name="Quandt C.A."/>
            <person name="Sperisen C."/>
            <person name="Tritt A."/>
            <person name="Tisserant E."/>
            <person name="Crous P.W."/>
            <person name="Henrissat B."/>
            <person name="Nehls U."/>
            <person name="Egli S."/>
            <person name="Spatafora J.W."/>
            <person name="Grigoriev I.V."/>
            <person name="Martin F.M."/>
        </authorList>
    </citation>
    <scope>NUCLEOTIDE SEQUENCE [LARGE SCALE GENOMIC DNA]</scope>
    <source>
        <strain evidence="2 3">CBS 459.81</strain>
    </source>
</reference>
<keyword evidence="3" id="KW-1185">Reference proteome</keyword>
<evidence type="ECO:0000313" key="2">
    <source>
        <dbReference type="EMBL" id="OCK85855.1"/>
    </source>
</evidence>
<dbReference type="Proteomes" id="UP000250266">
    <property type="component" value="Unassembled WGS sequence"/>
</dbReference>
<keyword evidence="1" id="KW-0472">Membrane</keyword>
<feature type="transmembrane region" description="Helical" evidence="1">
    <location>
        <begin position="87"/>
        <end position="106"/>
    </location>
</feature>
<evidence type="ECO:0000313" key="3">
    <source>
        <dbReference type="Proteomes" id="UP000250266"/>
    </source>
</evidence>
<keyword evidence="1" id="KW-0812">Transmembrane</keyword>
<evidence type="ECO:0000256" key="1">
    <source>
        <dbReference type="SAM" id="Phobius"/>
    </source>
</evidence>
<gene>
    <name evidence="2" type="ORF">K432DRAFT_216396</name>
</gene>
<proteinExistence type="predicted"/>
<organism evidence="2 3">
    <name type="scientific">Lepidopterella palustris CBS 459.81</name>
    <dbReference type="NCBI Taxonomy" id="1314670"/>
    <lineage>
        <taxon>Eukaryota</taxon>
        <taxon>Fungi</taxon>
        <taxon>Dikarya</taxon>
        <taxon>Ascomycota</taxon>
        <taxon>Pezizomycotina</taxon>
        <taxon>Dothideomycetes</taxon>
        <taxon>Pleosporomycetidae</taxon>
        <taxon>Mytilinidiales</taxon>
        <taxon>Argynnaceae</taxon>
        <taxon>Lepidopterella</taxon>
    </lineage>
</organism>
<dbReference type="AlphaFoldDB" id="A0A8E2EKW1"/>
<name>A0A8E2EKW1_9PEZI</name>
<dbReference type="EMBL" id="KV744812">
    <property type="protein sequence ID" value="OCK85855.1"/>
    <property type="molecule type" value="Genomic_DNA"/>
</dbReference>
<feature type="transmembrane region" description="Helical" evidence="1">
    <location>
        <begin position="136"/>
        <end position="157"/>
    </location>
</feature>
<protein>
    <submittedName>
        <fullName evidence="2">Uncharacterized protein</fullName>
    </submittedName>
</protein>
<accession>A0A8E2EKW1</accession>
<feature type="transmembrane region" description="Helical" evidence="1">
    <location>
        <begin position="163"/>
        <end position="180"/>
    </location>
</feature>
<keyword evidence="1" id="KW-1133">Transmembrane helix</keyword>
<sequence>MLRVRHIRTFDCFDLGISFIAIVKRGISSASFWNALSHPPLENVHELSEPIIYFSVDERPTQTPKLVDTTGGAWESQHGKRARHGRGWIFISLTAMIFGMGLALLACKPYGMGIWVHWEIGVIMGYGSIMHGTGVFFGCLGIHIFFFLSSLLFHVDIFVIRDIFFNFLLFFFIFFLRILYSMVIVSSPRTGLAAFTTLLQISVRLLRLVTYLVFVREVQVT</sequence>